<dbReference type="InterPro" id="IPR002014">
    <property type="entry name" value="VHS_dom"/>
</dbReference>
<evidence type="ECO:0000256" key="10">
    <source>
        <dbReference type="ARBA" id="ARBA00023136"/>
    </source>
</evidence>
<feature type="compositionally biased region" description="Low complexity" evidence="13">
    <location>
        <begin position="499"/>
        <end position="519"/>
    </location>
</feature>
<dbReference type="Pfam" id="PF00790">
    <property type="entry name" value="VHS"/>
    <property type="match status" value="1"/>
</dbReference>
<keyword evidence="9" id="KW-0653">Protein transport</keyword>
<reference evidence="16 17" key="1">
    <citation type="submission" date="2021-12" db="EMBL/GenBank/DDBJ databases">
        <title>High titer production of polyol ester of fatty acids by Rhodotorula paludigena BS15 towards product separation-free biomass refinery.</title>
        <authorList>
            <person name="Mano J."/>
            <person name="Ono H."/>
            <person name="Tanaka T."/>
            <person name="Naito K."/>
            <person name="Sushida H."/>
            <person name="Ike M."/>
            <person name="Tokuyasu K."/>
            <person name="Kitaoka M."/>
        </authorList>
    </citation>
    <scope>NUCLEOTIDE SEQUENCE [LARGE SCALE GENOMIC DNA]</scope>
    <source>
        <strain evidence="16 17">BS15</strain>
    </source>
</reference>
<dbReference type="Gene3D" id="1.20.5.1940">
    <property type="match status" value="1"/>
</dbReference>
<dbReference type="Pfam" id="PF03127">
    <property type="entry name" value="GAT"/>
    <property type="match status" value="1"/>
</dbReference>
<evidence type="ECO:0000313" key="16">
    <source>
        <dbReference type="EMBL" id="GJN90427.1"/>
    </source>
</evidence>
<dbReference type="Pfam" id="PF00018">
    <property type="entry name" value="SH3_1"/>
    <property type="match status" value="1"/>
</dbReference>
<dbReference type="InterPro" id="IPR008942">
    <property type="entry name" value="ENTH_VHS"/>
</dbReference>
<evidence type="ECO:0000256" key="3">
    <source>
        <dbReference type="ARBA" id="ARBA00009666"/>
    </source>
</evidence>
<accession>A0AAV5GN14</accession>
<comment type="caution">
    <text evidence="16">The sequence shown here is derived from an EMBL/GenBank/DDBJ whole genome shotgun (WGS) entry which is preliminary data.</text>
</comment>
<name>A0AAV5GN14_9BASI</name>
<evidence type="ECO:0000256" key="12">
    <source>
        <dbReference type="SAM" id="Coils"/>
    </source>
</evidence>
<dbReference type="SUPFAM" id="SSF50044">
    <property type="entry name" value="SH3-domain"/>
    <property type="match status" value="1"/>
</dbReference>
<dbReference type="SUPFAM" id="SSF89009">
    <property type="entry name" value="GAT-like domain"/>
    <property type="match status" value="1"/>
</dbReference>
<dbReference type="GO" id="GO:0043328">
    <property type="term" value="P:protein transport to vacuole involved in ubiquitin-dependent protein catabolic process via the multivesicular body sorting pathway"/>
    <property type="evidence" value="ECO:0007669"/>
    <property type="project" value="TreeGrafter"/>
</dbReference>
<feature type="region of interest" description="Disordered" evidence="13">
    <location>
        <begin position="141"/>
        <end position="223"/>
    </location>
</feature>
<feature type="region of interest" description="Disordered" evidence="13">
    <location>
        <begin position="277"/>
        <end position="300"/>
    </location>
</feature>
<dbReference type="SUPFAM" id="SSF48464">
    <property type="entry name" value="ENTH/VHS domain"/>
    <property type="match status" value="1"/>
</dbReference>
<dbReference type="PRINTS" id="PR00499">
    <property type="entry name" value="P67PHOX"/>
</dbReference>
<feature type="compositionally biased region" description="Low complexity" evidence="13">
    <location>
        <begin position="171"/>
        <end position="180"/>
    </location>
</feature>
<feature type="compositionally biased region" description="Low complexity" evidence="13">
    <location>
        <begin position="287"/>
        <end position="300"/>
    </location>
</feature>
<dbReference type="PANTHER" id="PTHR45929">
    <property type="entry name" value="JAK PATHWAY SIGNAL TRANSDUCTION ADAPTOR MOLECULE"/>
    <property type="match status" value="1"/>
</dbReference>
<keyword evidence="7" id="KW-0813">Transport</keyword>
<dbReference type="InterPro" id="IPR001452">
    <property type="entry name" value="SH3_domain"/>
</dbReference>
<keyword evidence="6 11" id="KW-0728">SH3 domain</keyword>
<dbReference type="SMART" id="SM00326">
    <property type="entry name" value="SH3"/>
    <property type="match status" value="1"/>
</dbReference>
<protein>
    <recommendedName>
        <fullName evidence="4">Class E vacuolar protein-sorting machinery protein HSE1</fullName>
    </recommendedName>
    <alternativeName>
        <fullName evidence="5">Class E vacuolar protein-sorting machinery protein hse1</fullName>
    </alternativeName>
</protein>
<dbReference type="InterPro" id="IPR036028">
    <property type="entry name" value="SH3-like_dom_sf"/>
</dbReference>
<dbReference type="PRINTS" id="PR00452">
    <property type="entry name" value="SH3DOMAIN"/>
</dbReference>
<dbReference type="GO" id="GO:0043130">
    <property type="term" value="F:ubiquitin binding"/>
    <property type="evidence" value="ECO:0007669"/>
    <property type="project" value="InterPro"/>
</dbReference>
<dbReference type="InterPro" id="IPR004152">
    <property type="entry name" value="GAT_dom"/>
</dbReference>
<evidence type="ECO:0000259" key="14">
    <source>
        <dbReference type="PROSITE" id="PS50002"/>
    </source>
</evidence>
<dbReference type="FunFam" id="2.30.30.40:FF:000072">
    <property type="entry name" value="Unconventional Myosin IB"/>
    <property type="match status" value="1"/>
</dbReference>
<feature type="compositionally biased region" description="Basic and acidic residues" evidence="13">
    <location>
        <begin position="156"/>
        <end position="170"/>
    </location>
</feature>
<feature type="domain" description="VHS" evidence="15">
    <location>
        <begin position="16"/>
        <end position="146"/>
    </location>
</feature>
<dbReference type="Gene3D" id="1.25.40.90">
    <property type="match status" value="1"/>
</dbReference>
<evidence type="ECO:0000256" key="6">
    <source>
        <dbReference type="ARBA" id="ARBA00022443"/>
    </source>
</evidence>
<feature type="coiled-coil region" evidence="12">
    <location>
        <begin position="354"/>
        <end position="381"/>
    </location>
</feature>
<keyword evidence="10" id="KW-0472">Membrane</keyword>
<evidence type="ECO:0000259" key="15">
    <source>
        <dbReference type="PROSITE" id="PS50179"/>
    </source>
</evidence>
<dbReference type="GO" id="GO:0035091">
    <property type="term" value="F:phosphatidylinositol binding"/>
    <property type="evidence" value="ECO:0007669"/>
    <property type="project" value="InterPro"/>
</dbReference>
<keyword evidence="17" id="KW-1185">Reference proteome</keyword>
<dbReference type="EMBL" id="BQKY01000006">
    <property type="protein sequence ID" value="GJN90427.1"/>
    <property type="molecule type" value="Genomic_DNA"/>
</dbReference>
<evidence type="ECO:0000256" key="8">
    <source>
        <dbReference type="ARBA" id="ARBA00022753"/>
    </source>
</evidence>
<evidence type="ECO:0000313" key="17">
    <source>
        <dbReference type="Proteomes" id="UP001342314"/>
    </source>
</evidence>
<dbReference type="Proteomes" id="UP001342314">
    <property type="component" value="Unassembled WGS sequence"/>
</dbReference>
<keyword evidence="12" id="KW-0175">Coiled coil</keyword>
<dbReference type="AlphaFoldDB" id="A0AAV5GN14"/>
<evidence type="ECO:0000256" key="4">
    <source>
        <dbReference type="ARBA" id="ARBA00017923"/>
    </source>
</evidence>
<feature type="domain" description="SH3" evidence="14">
    <location>
        <begin position="220"/>
        <end position="279"/>
    </location>
</feature>
<dbReference type="GO" id="GO:0033565">
    <property type="term" value="C:ESCRT-0 complex"/>
    <property type="evidence" value="ECO:0007669"/>
    <property type="project" value="TreeGrafter"/>
</dbReference>
<feature type="region of interest" description="Disordered" evidence="13">
    <location>
        <begin position="389"/>
        <end position="468"/>
    </location>
</feature>
<feature type="compositionally biased region" description="Low complexity" evidence="13">
    <location>
        <begin position="420"/>
        <end position="432"/>
    </location>
</feature>
<comment type="subcellular location">
    <subcellularLocation>
        <location evidence="2">Endosome membrane</location>
        <topology evidence="2">Peripheral membrane protein</topology>
        <orientation evidence="2">Cytoplasmic side</orientation>
    </subcellularLocation>
</comment>
<evidence type="ECO:0000256" key="1">
    <source>
        <dbReference type="ARBA" id="ARBA00002654"/>
    </source>
</evidence>
<evidence type="ECO:0000256" key="9">
    <source>
        <dbReference type="ARBA" id="ARBA00022927"/>
    </source>
</evidence>
<sequence length="704" mass="76017">MFGRPANPYDDGVAKATDEKQTEIDWSIVLDLTDKVTADGETGARNCVAAVQKRFTHRSANVQQFALTLAGALVNNCGAAVHREISGKAFTQALTRLINDRTTHETVKKEALKQIETWVKEHPGNTDFDLLVETYESLKRQGHNFNPDRPPTPRTSRTDDALRREEEELQRALAESAALADPLRNYRPSAGRATSPGGGKALPQPVPSPGPHHPQQQQQQPAGRVRGLYDFVGETSDELPFRRGDVIRVLERVSEEWWKGELKGRVGIFPTNYVEELPNEPTHSHHGPSSSLSGVPASSAADPQAAEAEIFAQAAAVDKLLALMHALRARGEDFADNDELTDLYNSSMALRPKVVQLIRKYEQKQADLHAMNEKVDRAKATYEQLAGIPARHPQGYPVTNGYPARQQQPPLDQYGRPYDPHSVAAQQHQPQQQLPPPQHAQSPYPVQQQQQQGQQVDPQRAQEEEAQREYQRKWAEYERQLAEYNAQMAALQQAGVPVGAAPGPAGAQPAQGDPQQQAGSTAAEAQGHAPPAQQQSHGAQHQPVWDAQTGQYVWPQVSATVSAPPPAAGTEGPAPTAQGYPAQTQPYAAPDAHPHAQGYQLADQMAHLSVAGAGSPQPAPAQAYAPVSSPPPPHAGSAQGQAQAPGAYYGLQPAQAQADPYAAQQQPQPQDQAAAWAAWHAQQQQQQSGGGAPYPPGPGSAGTR</sequence>
<feature type="region of interest" description="Disordered" evidence="13">
    <location>
        <begin position="560"/>
        <end position="595"/>
    </location>
</feature>
<feature type="compositionally biased region" description="Low complexity" evidence="13">
    <location>
        <begin position="439"/>
        <end position="459"/>
    </location>
</feature>
<dbReference type="PROSITE" id="PS50002">
    <property type="entry name" value="SH3"/>
    <property type="match status" value="1"/>
</dbReference>
<evidence type="ECO:0000256" key="13">
    <source>
        <dbReference type="SAM" id="MobiDB-lite"/>
    </source>
</evidence>
<feature type="compositionally biased region" description="Low complexity" evidence="13">
    <location>
        <begin position="635"/>
        <end position="687"/>
    </location>
</feature>
<evidence type="ECO:0000256" key="5">
    <source>
        <dbReference type="ARBA" id="ARBA00018978"/>
    </source>
</evidence>
<organism evidence="16 17">
    <name type="scientific">Rhodotorula paludigena</name>
    <dbReference type="NCBI Taxonomy" id="86838"/>
    <lineage>
        <taxon>Eukaryota</taxon>
        <taxon>Fungi</taxon>
        <taxon>Dikarya</taxon>
        <taxon>Basidiomycota</taxon>
        <taxon>Pucciniomycotina</taxon>
        <taxon>Microbotryomycetes</taxon>
        <taxon>Sporidiobolales</taxon>
        <taxon>Sporidiobolaceae</taxon>
        <taxon>Rhodotorula</taxon>
    </lineage>
</organism>
<keyword evidence="8" id="KW-0967">Endosome</keyword>
<evidence type="ECO:0000256" key="2">
    <source>
        <dbReference type="ARBA" id="ARBA00004125"/>
    </source>
</evidence>
<comment type="function">
    <text evidence="1">Component of the ESCRT-0 complex which is the sorting receptor for ubiquitinated cargo proteins at the multivesicular body (MVB).</text>
</comment>
<dbReference type="GO" id="GO:0010008">
    <property type="term" value="C:endosome membrane"/>
    <property type="evidence" value="ECO:0007669"/>
    <property type="project" value="UniProtKB-SubCell"/>
</dbReference>
<dbReference type="PROSITE" id="PS50179">
    <property type="entry name" value="VHS"/>
    <property type="match status" value="1"/>
</dbReference>
<feature type="region of interest" description="Disordered" evidence="13">
    <location>
        <begin position="611"/>
        <end position="704"/>
    </location>
</feature>
<dbReference type="Gene3D" id="2.30.30.40">
    <property type="entry name" value="SH3 Domains"/>
    <property type="match status" value="1"/>
</dbReference>
<dbReference type="InterPro" id="IPR050670">
    <property type="entry name" value="STAM"/>
</dbReference>
<evidence type="ECO:0000256" key="7">
    <source>
        <dbReference type="ARBA" id="ARBA00022448"/>
    </source>
</evidence>
<proteinExistence type="inferred from homology"/>
<dbReference type="SMART" id="SM00288">
    <property type="entry name" value="VHS"/>
    <property type="match status" value="1"/>
</dbReference>
<comment type="similarity">
    <text evidence="3">Belongs to the STAM family.</text>
</comment>
<dbReference type="CDD" id="cd16978">
    <property type="entry name" value="VHS_HSE1"/>
    <property type="match status" value="1"/>
</dbReference>
<feature type="region of interest" description="Disordered" evidence="13">
    <location>
        <begin position="499"/>
        <end position="543"/>
    </location>
</feature>
<gene>
    <name evidence="16" type="ORF">Rhopal_003438-T1</name>
</gene>
<dbReference type="PANTHER" id="PTHR45929:SF3">
    <property type="entry name" value="JAK PATHWAY SIGNAL TRANSDUCTION ADAPTOR MOLECULE"/>
    <property type="match status" value="1"/>
</dbReference>
<feature type="compositionally biased region" description="Low complexity" evidence="13">
    <location>
        <begin position="568"/>
        <end position="577"/>
    </location>
</feature>
<feature type="compositionally biased region" description="Low complexity" evidence="13">
    <location>
        <begin position="611"/>
        <end position="627"/>
    </location>
</feature>
<evidence type="ECO:0000256" key="11">
    <source>
        <dbReference type="PROSITE-ProRule" id="PRU00192"/>
    </source>
</evidence>